<name>A0A0A9HAW9_ARUDO</name>
<dbReference type="AlphaFoldDB" id="A0A0A9HAW9"/>
<feature type="region of interest" description="Disordered" evidence="1">
    <location>
        <begin position="1"/>
        <end position="223"/>
    </location>
</feature>
<accession>A0A0A9HAW9</accession>
<evidence type="ECO:0000313" key="2">
    <source>
        <dbReference type="EMBL" id="JAE34330.1"/>
    </source>
</evidence>
<reference evidence="2" key="2">
    <citation type="journal article" date="2015" name="Data Brief">
        <title>Shoot transcriptome of the giant reed, Arundo donax.</title>
        <authorList>
            <person name="Barrero R.A."/>
            <person name="Guerrero F.D."/>
            <person name="Moolhuijzen P."/>
            <person name="Goolsby J.A."/>
            <person name="Tidwell J."/>
            <person name="Bellgard S.E."/>
            <person name="Bellgard M.I."/>
        </authorList>
    </citation>
    <scope>NUCLEOTIDE SEQUENCE</scope>
    <source>
        <tissue evidence="2">Shoot tissue taken approximately 20 cm above the soil surface</tissue>
    </source>
</reference>
<reference evidence="2" key="1">
    <citation type="submission" date="2014-09" db="EMBL/GenBank/DDBJ databases">
        <authorList>
            <person name="Magalhaes I.L.F."/>
            <person name="Oliveira U."/>
            <person name="Santos F.R."/>
            <person name="Vidigal T.H.D.A."/>
            <person name="Brescovit A.D."/>
            <person name="Santos A.J."/>
        </authorList>
    </citation>
    <scope>NUCLEOTIDE SEQUENCE</scope>
    <source>
        <tissue evidence="2">Shoot tissue taken approximately 20 cm above the soil surface</tissue>
    </source>
</reference>
<protein>
    <submittedName>
        <fullName evidence="2">Uncharacterized protein</fullName>
    </submittedName>
</protein>
<dbReference type="EMBL" id="GBRH01163566">
    <property type="protein sequence ID" value="JAE34330.1"/>
    <property type="molecule type" value="Transcribed_RNA"/>
</dbReference>
<feature type="compositionally biased region" description="Low complexity" evidence="1">
    <location>
        <begin position="139"/>
        <end position="161"/>
    </location>
</feature>
<sequence length="223" mass="22615">MSANGARYSSAASPASSNVQSASPATDLFLAKVDDDGGGGDPYSDVSADGDGGRDSCSWVGTSDRSASVARASNASIPNYGGSGVTEAPSSGASRRSVGKNTALIRRLWRSAITESRKKTGAAPRSGGDQASGGGGGWSPSPGRRSTLTASAAPPAVPVAAEQCSSSGSVNLWIRKRDAKAGHDGGPLPQRGGTQQHNKQSLKEKLMEARMDDQKEKPSSALP</sequence>
<feature type="compositionally biased region" description="Low complexity" evidence="1">
    <location>
        <begin position="63"/>
        <end position="76"/>
    </location>
</feature>
<proteinExistence type="predicted"/>
<feature type="compositionally biased region" description="Low complexity" evidence="1">
    <location>
        <begin position="9"/>
        <end position="25"/>
    </location>
</feature>
<feature type="compositionally biased region" description="Basic and acidic residues" evidence="1">
    <location>
        <begin position="201"/>
        <end position="223"/>
    </location>
</feature>
<organism evidence="2">
    <name type="scientific">Arundo donax</name>
    <name type="common">Giant reed</name>
    <name type="synonym">Donax arundinaceus</name>
    <dbReference type="NCBI Taxonomy" id="35708"/>
    <lineage>
        <taxon>Eukaryota</taxon>
        <taxon>Viridiplantae</taxon>
        <taxon>Streptophyta</taxon>
        <taxon>Embryophyta</taxon>
        <taxon>Tracheophyta</taxon>
        <taxon>Spermatophyta</taxon>
        <taxon>Magnoliopsida</taxon>
        <taxon>Liliopsida</taxon>
        <taxon>Poales</taxon>
        <taxon>Poaceae</taxon>
        <taxon>PACMAD clade</taxon>
        <taxon>Arundinoideae</taxon>
        <taxon>Arundineae</taxon>
        <taxon>Arundo</taxon>
    </lineage>
</organism>
<evidence type="ECO:0000256" key="1">
    <source>
        <dbReference type="SAM" id="MobiDB-lite"/>
    </source>
</evidence>